<keyword evidence="3" id="KW-0862">Zinc</keyword>
<organism evidence="4 5">
    <name type="scientific">Lasius platythorax</name>
    <dbReference type="NCBI Taxonomy" id="488582"/>
    <lineage>
        <taxon>Eukaryota</taxon>
        <taxon>Metazoa</taxon>
        <taxon>Ecdysozoa</taxon>
        <taxon>Arthropoda</taxon>
        <taxon>Hexapoda</taxon>
        <taxon>Insecta</taxon>
        <taxon>Pterygota</taxon>
        <taxon>Neoptera</taxon>
        <taxon>Endopterygota</taxon>
        <taxon>Hymenoptera</taxon>
        <taxon>Apocrita</taxon>
        <taxon>Aculeata</taxon>
        <taxon>Formicoidea</taxon>
        <taxon>Formicidae</taxon>
        <taxon>Formicinae</taxon>
        <taxon>Lasius</taxon>
        <taxon>Lasius</taxon>
    </lineage>
</organism>
<gene>
    <name evidence="4" type="ORF">LPLAT_LOCUS7965</name>
</gene>
<dbReference type="GO" id="GO:0008270">
    <property type="term" value="F:zinc ion binding"/>
    <property type="evidence" value="ECO:0007669"/>
    <property type="project" value="TreeGrafter"/>
</dbReference>
<protein>
    <submittedName>
        <fullName evidence="4">Uncharacterized protein</fullName>
    </submittedName>
</protein>
<evidence type="ECO:0000256" key="1">
    <source>
        <dbReference type="ARBA" id="ARBA00007818"/>
    </source>
</evidence>
<dbReference type="PANTHER" id="PTHR12857:SF0">
    <property type="entry name" value="CXXC MOTIF CONTAINING ZINC BINDING PROTEIN"/>
    <property type="match status" value="1"/>
</dbReference>
<dbReference type="InterPro" id="IPR008584">
    <property type="entry name" value="CXXC_Zn-binding_euk"/>
</dbReference>
<evidence type="ECO:0000256" key="3">
    <source>
        <dbReference type="ARBA" id="ARBA00022833"/>
    </source>
</evidence>
<dbReference type="Proteomes" id="UP001497644">
    <property type="component" value="Chromosome 3"/>
</dbReference>
<accession>A0AAV2NPF3</accession>
<evidence type="ECO:0000256" key="2">
    <source>
        <dbReference type="ARBA" id="ARBA00022723"/>
    </source>
</evidence>
<sequence length="170" mass="19571">MPSRHSTVIMVKIALQITCRLDNIEELRPSESEFRWCLKFTCCNCGETSDKWNYVCSDDLVRPTIRGSGVNHFVSKCKLCSRENSMTIIEDSVESFTENDQGEFKTIVVFDCRGIEPSDFSAREGWVAKATGGKEFDEIDLSEGEWEDYCDKIMQPVGIYEIKHKFERIK</sequence>
<dbReference type="SUPFAM" id="SSF141678">
    <property type="entry name" value="MAL13P1.257-like"/>
    <property type="match status" value="1"/>
</dbReference>
<proteinExistence type="inferred from homology"/>
<keyword evidence="2" id="KW-0479">Metal-binding</keyword>
<dbReference type="PANTHER" id="PTHR12857">
    <property type="entry name" value="CXXC MOTIF CONTAINING ZINC BINDING PROTEIN"/>
    <property type="match status" value="1"/>
</dbReference>
<name>A0AAV2NPF3_9HYME</name>
<evidence type="ECO:0000313" key="4">
    <source>
        <dbReference type="EMBL" id="CAL1682079.1"/>
    </source>
</evidence>
<dbReference type="Pfam" id="PF05907">
    <property type="entry name" value="CXXC_Zn-b_euk"/>
    <property type="match status" value="1"/>
</dbReference>
<dbReference type="EMBL" id="OZ034826">
    <property type="protein sequence ID" value="CAL1682079.1"/>
    <property type="molecule type" value="Genomic_DNA"/>
</dbReference>
<evidence type="ECO:0000313" key="5">
    <source>
        <dbReference type="Proteomes" id="UP001497644"/>
    </source>
</evidence>
<reference evidence="4" key="1">
    <citation type="submission" date="2024-04" db="EMBL/GenBank/DDBJ databases">
        <authorList>
            <consortium name="Molecular Ecology Group"/>
        </authorList>
    </citation>
    <scope>NUCLEOTIDE SEQUENCE</scope>
</reference>
<comment type="similarity">
    <text evidence="1">Belongs to the UPF0587 family.</text>
</comment>
<keyword evidence="5" id="KW-1185">Reference proteome</keyword>
<dbReference type="AlphaFoldDB" id="A0AAV2NPF3"/>